<name>A0ABW0SGC3_9RHOB</name>
<proteinExistence type="predicted"/>
<keyword evidence="2" id="KW-1185">Reference proteome</keyword>
<evidence type="ECO:0008006" key="3">
    <source>
        <dbReference type="Google" id="ProtNLM"/>
    </source>
</evidence>
<comment type="caution">
    <text evidence="1">The sequence shown here is derived from an EMBL/GenBank/DDBJ whole genome shotgun (WGS) entry which is preliminary data.</text>
</comment>
<evidence type="ECO:0000313" key="2">
    <source>
        <dbReference type="Proteomes" id="UP001596056"/>
    </source>
</evidence>
<gene>
    <name evidence="1" type="ORF">ACFPOC_16730</name>
</gene>
<sequence>MAFVLAAPARAADPSDPEWPCIQRKVEHLSPAAMWPHPFGEEVAPLSPDLEELAARLALRRVSEEEARALVAEAAADHPDLGLPGYGHLFQATFDHIDRQRARILSGITRYARNQTRLSSELDSLRAEMAWLEAAENPDFDRMDEVEARIDWHVRVFNDRARALTYVCESPILLEQRAYVIAQMLLKAAG</sequence>
<protein>
    <recommendedName>
        <fullName evidence="3">DUF1311 domain-containing protein</fullName>
    </recommendedName>
</protein>
<dbReference type="Proteomes" id="UP001596056">
    <property type="component" value="Unassembled WGS sequence"/>
</dbReference>
<organism evidence="1 2">
    <name type="scientific">Rubellimicrobium aerolatum</name>
    <dbReference type="NCBI Taxonomy" id="490979"/>
    <lineage>
        <taxon>Bacteria</taxon>
        <taxon>Pseudomonadati</taxon>
        <taxon>Pseudomonadota</taxon>
        <taxon>Alphaproteobacteria</taxon>
        <taxon>Rhodobacterales</taxon>
        <taxon>Roseobacteraceae</taxon>
        <taxon>Rubellimicrobium</taxon>
    </lineage>
</organism>
<evidence type="ECO:0000313" key="1">
    <source>
        <dbReference type="EMBL" id="MFC5568057.1"/>
    </source>
</evidence>
<dbReference type="EMBL" id="JBHSNA010000025">
    <property type="protein sequence ID" value="MFC5568057.1"/>
    <property type="molecule type" value="Genomic_DNA"/>
</dbReference>
<dbReference type="RefSeq" id="WP_245218929.1">
    <property type="nucleotide sequence ID" value="NZ_JAGGJP010000021.1"/>
</dbReference>
<accession>A0ABW0SGC3</accession>
<reference evidence="2" key="1">
    <citation type="journal article" date="2019" name="Int. J. Syst. Evol. Microbiol.">
        <title>The Global Catalogue of Microorganisms (GCM) 10K type strain sequencing project: providing services to taxonomists for standard genome sequencing and annotation.</title>
        <authorList>
            <consortium name="The Broad Institute Genomics Platform"/>
            <consortium name="The Broad Institute Genome Sequencing Center for Infectious Disease"/>
            <person name="Wu L."/>
            <person name="Ma J."/>
        </authorList>
    </citation>
    <scope>NUCLEOTIDE SEQUENCE [LARGE SCALE GENOMIC DNA]</scope>
    <source>
        <strain evidence="2">KACC 11588</strain>
    </source>
</reference>